<reference evidence="3 4" key="1">
    <citation type="submission" date="2018-10" db="EMBL/GenBank/DDBJ databases">
        <title>Genome sequence of Verticillium nonalfalfae VnAa140.</title>
        <authorList>
            <person name="Stajich J.E."/>
            <person name="Kasson M.T."/>
        </authorList>
    </citation>
    <scope>NUCLEOTIDE SEQUENCE [LARGE SCALE GENOMIC DNA]</scope>
    <source>
        <strain evidence="3 4">VnAa140</strain>
    </source>
</reference>
<evidence type="ECO:0000313" key="4">
    <source>
        <dbReference type="Proteomes" id="UP000267145"/>
    </source>
</evidence>
<feature type="domain" description="Beta-lactamase-related" evidence="2">
    <location>
        <begin position="23"/>
        <end position="395"/>
    </location>
</feature>
<dbReference type="Pfam" id="PF00144">
    <property type="entry name" value="Beta-lactamase"/>
    <property type="match status" value="1"/>
</dbReference>
<evidence type="ECO:0000313" key="3">
    <source>
        <dbReference type="EMBL" id="RNJ57114.1"/>
    </source>
</evidence>
<dbReference type="SUPFAM" id="SSF56601">
    <property type="entry name" value="beta-lactamase/transpeptidase-like"/>
    <property type="match status" value="1"/>
</dbReference>
<dbReference type="InterPro" id="IPR012338">
    <property type="entry name" value="Beta-lactam/transpept-like"/>
</dbReference>
<dbReference type="GeneID" id="39610079"/>
<dbReference type="EMBL" id="RBVV01000045">
    <property type="protein sequence ID" value="RNJ57114.1"/>
    <property type="molecule type" value="Genomic_DNA"/>
</dbReference>
<dbReference type="RefSeq" id="XP_028495272.1">
    <property type="nucleotide sequence ID" value="XM_028640521.1"/>
</dbReference>
<gene>
    <name evidence="3" type="ORF">D7B24_006390</name>
</gene>
<proteinExistence type="predicted"/>
<dbReference type="InterPro" id="IPR050789">
    <property type="entry name" value="Diverse_Enzym_Activities"/>
</dbReference>
<sequence length="1212" mass="133750">MPFETKAVERLTAIVDNACADTKSDIPGATVVIIGKDGNELFAHAAGKRGVASNDPMALESIFWIASCTKLLTGIACMQLVEEGILKLDDGDHLEKLCPELKDLKVLRADGSLEAKKRSITLRMLLTHTAGFGYTFFNERLRDWAFPAGVDEFSGRFEDMKTPLLFQPGEGWEYGVNIDWAGVALQRATGLTLNEFLQKRLFQPLGIVDMSMIPGEDMRSRLAYMHQRDADGTLRPRDHLQRLPLVIDPNNNDEVASVFNSGGAGMFARPQEYCKVLAVLLNDGTCARTGTQILRKDTVDEMFRNQIPEFPNYSRQGIPAAKPDLTLPLGELYPTADNAPQGWGITFMMPNADATGRSKGTGHWAGLANLWWWCDREKGIAGMVATQLLPFADGKVLNLWVAGEVSWQRTNLQTSLPADPAVAFIDLDEPLNFPTQPPDMLLVNFEASLYAGMPEPVDTATTETDPAASGTLEVLFRESSAGHVPFVWPPPLPDIDCDARVSVSESTEFTNPFEYSPQDLTSSPLFSEMSDLPAEIPGERAHKRRRRNRRPSSPSLSPFCASNALVSRTNSGFISTNLLQIYHDVLEHSLSCWLTEVTCPYKGARGRDEGRRLAEWGPSWSNRIFHRTVQLDRAAQTAGLVRMTALEGRSADRALHFAIMAFATQWAQGSRRQGETYPVPRFASPHETFDELVEESFDRDLQRYFWNQSKKALQETEYIECYRVAAAEMVLSLAQRPWAQDDVDDFLGERERARTLDGAFETGSIMSRIACAISRDGPPVHIERATRKMHILKSRFISASQKAAKAQGRTATQAMHIMTPENETTVGLLYWLAVMFDTLSSSMDERPVTVTDQDCQHDDLPPSEAENDRWHVDLFIKDTLEAPSQRLRWPCSYEDAAEAVTRSGPVKVLLYRHVSYLQTLLRRGQAGARIEETLAATTSLYRYWNVTHGAFFRDLLRDFDAVPGRIRSWFFCISAHWHLAVLMFADLVEQIDDEGLGLPSAGRRRAAARMVAAMRETSVRELADLAGVATPRAAGTEPHLPGFHHAVNEGTVLAEPWTIILIRAFSRAAVLIMEEADNYRRYGLVRSWGGPHEGWNSLERADDCIRTLFYLGKKSDMARRVADILSDALASLRLADDGPPLGGHGGDGAAGRGGGSSTSLGSEGKTAATGGSSTESWTAATESDLASSGGWGEAGTYWNVSSLGGAGLAICG</sequence>
<feature type="compositionally biased region" description="Gly residues" evidence="1">
    <location>
        <begin position="1140"/>
        <end position="1156"/>
    </location>
</feature>
<dbReference type="PANTHER" id="PTHR43283">
    <property type="entry name" value="BETA-LACTAMASE-RELATED"/>
    <property type="match status" value="1"/>
</dbReference>
<dbReference type="Gene3D" id="3.40.710.10">
    <property type="entry name" value="DD-peptidase/beta-lactamase superfamily"/>
    <property type="match status" value="1"/>
</dbReference>
<feature type="compositionally biased region" description="Low complexity" evidence="1">
    <location>
        <begin position="1157"/>
        <end position="1183"/>
    </location>
</feature>
<organism evidence="3 4">
    <name type="scientific">Verticillium nonalfalfae</name>
    <dbReference type="NCBI Taxonomy" id="1051616"/>
    <lineage>
        <taxon>Eukaryota</taxon>
        <taxon>Fungi</taxon>
        <taxon>Dikarya</taxon>
        <taxon>Ascomycota</taxon>
        <taxon>Pezizomycotina</taxon>
        <taxon>Sordariomycetes</taxon>
        <taxon>Hypocreomycetidae</taxon>
        <taxon>Glomerellales</taxon>
        <taxon>Plectosphaerellaceae</taxon>
        <taxon>Verticillium</taxon>
    </lineage>
</organism>
<accession>A0A3M9Y9R6</accession>
<protein>
    <recommendedName>
        <fullName evidence="2">Beta-lactamase-related domain-containing protein</fullName>
    </recommendedName>
</protein>
<dbReference type="InterPro" id="IPR001466">
    <property type="entry name" value="Beta-lactam-related"/>
</dbReference>
<evidence type="ECO:0000259" key="2">
    <source>
        <dbReference type="Pfam" id="PF00144"/>
    </source>
</evidence>
<feature type="region of interest" description="Disordered" evidence="1">
    <location>
        <begin position="1140"/>
        <end position="1188"/>
    </location>
</feature>
<comment type="caution">
    <text evidence="3">The sequence shown here is derived from an EMBL/GenBank/DDBJ whole genome shotgun (WGS) entry which is preliminary data.</text>
</comment>
<feature type="compositionally biased region" description="Basic residues" evidence="1">
    <location>
        <begin position="541"/>
        <end position="550"/>
    </location>
</feature>
<keyword evidence="4" id="KW-1185">Reference proteome</keyword>
<dbReference type="STRING" id="1051616.A0A3M9Y9R6"/>
<dbReference type="Proteomes" id="UP000267145">
    <property type="component" value="Unassembled WGS sequence"/>
</dbReference>
<dbReference type="PANTHER" id="PTHR43283:SF3">
    <property type="entry name" value="BETA-LACTAMASE FAMILY PROTEIN (AFU_ORTHOLOGUE AFUA_5G07500)"/>
    <property type="match status" value="1"/>
</dbReference>
<evidence type="ECO:0000256" key="1">
    <source>
        <dbReference type="SAM" id="MobiDB-lite"/>
    </source>
</evidence>
<dbReference type="AlphaFoldDB" id="A0A3M9Y9R6"/>
<feature type="region of interest" description="Disordered" evidence="1">
    <location>
        <begin position="534"/>
        <end position="556"/>
    </location>
</feature>
<name>A0A3M9Y9R6_9PEZI</name>